<dbReference type="AlphaFoldDB" id="A0A2R6NS61"/>
<organism evidence="2 3">
    <name type="scientific">Hermanssonia centrifuga</name>
    <dbReference type="NCBI Taxonomy" id="98765"/>
    <lineage>
        <taxon>Eukaryota</taxon>
        <taxon>Fungi</taxon>
        <taxon>Dikarya</taxon>
        <taxon>Basidiomycota</taxon>
        <taxon>Agaricomycotina</taxon>
        <taxon>Agaricomycetes</taxon>
        <taxon>Polyporales</taxon>
        <taxon>Meruliaceae</taxon>
        <taxon>Hermanssonia</taxon>
    </lineage>
</organism>
<evidence type="ECO:0000313" key="2">
    <source>
        <dbReference type="EMBL" id="PSR75707.1"/>
    </source>
</evidence>
<gene>
    <name evidence="2" type="ORF">PHLCEN_2v8998</name>
</gene>
<name>A0A2R6NS61_9APHY</name>
<reference evidence="2 3" key="1">
    <citation type="submission" date="2018-02" db="EMBL/GenBank/DDBJ databases">
        <title>Genome sequence of the basidiomycete white-rot fungus Phlebia centrifuga.</title>
        <authorList>
            <person name="Granchi Z."/>
            <person name="Peng M."/>
            <person name="de Vries R.P."/>
            <person name="Hilden K."/>
            <person name="Makela M.R."/>
            <person name="Grigoriev I."/>
            <person name="Riley R."/>
        </authorList>
    </citation>
    <scope>NUCLEOTIDE SEQUENCE [LARGE SCALE GENOMIC DNA]</scope>
    <source>
        <strain evidence="2 3">FBCC195</strain>
    </source>
</reference>
<evidence type="ECO:0000313" key="3">
    <source>
        <dbReference type="Proteomes" id="UP000186601"/>
    </source>
</evidence>
<feature type="compositionally biased region" description="Low complexity" evidence="1">
    <location>
        <begin position="281"/>
        <end position="297"/>
    </location>
</feature>
<evidence type="ECO:0000256" key="1">
    <source>
        <dbReference type="SAM" id="MobiDB-lite"/>
    </source>
</evidence>
<dbReference type="STRING" id="98765.A0A2R6NS61"/>
<accession>A0A2R6NS61</accession>
<feature type="region of interest" description="Disordered" evidence="1">
    <location>
        <begin position="218"/>
        <end position="325"/>
    </location>
</feature>
<sequence length="353" mass="39553">MDERRAKTLEALSTFIDSQRTLLTRTQANIVRLTQLRNDIAQNEHDECSVTAYGSQLDGTGYGEPEEQSRVLPAIPKEINWSLYASADSPDPAPLTALATSARIAYTAQRKPSLKQSTPLSDLQQLVKDSRVTMLDPILASLPPLSSDEDEEPPDPEELRRIREREKIRELKRRRIHGDSGFIYGLSGLGLRKPGAEAVFVRRDQEDETAEVDIGLGDQINTNSSEQPNLVFPNAPTKVKKEEHTSSIPHYEETELLDDVPSATKGSRARRPTRKATDSRTQCVKTSSTKKTSTQQTEAPDATKEEDIPKTDKKGKLRPETYKQAWSVSEQHLLERLLEEIPDGEKNRSVCLQ</sequence>
<dbReference type="Proteomes" id="UP000186601">
    <property type="component" value="Unassembled WGS sequence"/>
</dbReference>
<dbReference type="OrthoDB" id="424753at2759"/>
<dbReference type="EMBL" id="MLYV02000881">
    <property type="protein sequence ID" value="PSR75707.1"/>
    <property type="molecule type" value="Genomic_DNA"/>
</dbReference>
<feature type="compositionally biased region" description="Polar residues" evidence="1">
    <location>
        <begin position="219"/>
        <end position="228"/>
    </location>
</feature>
<feature type="region of interest" description="Disordered" evidence="1">
    <location>
        <begin position="140"/>
        <end position="159"/>
    </location>
</feature>
<protein>
    <submittedName>
        <fullName evidence="2">Uncharacterized protein</fullName>
    </submittedName>
</protein>
<feature type="compositionally biased region" description="Basic and acidic residues" evidence="1">
    <location>
        <begin position="301"/>
        <end position="321"/>
    </location>
</feature>
<comment type="caution">
    <text evidence="2">The sequence shown here is derived from an EMBL/GenBank/DDBJ whole genome shotgun (WGS) entry which is preliminary data.</text>
</comment>
<feature type="compositionally biased region" description="Basic and acidic residues" evidence="1">
    <location>
        <begin position="239"/>
        <end position="253"/>
    </location>
</feature>
<keyword evidence="3" id="KW-1185">Reference proteome</keyword>
<proteinExistence type="predicted"/>
<feature type="compositionally biased region" description="Acidic residues" evidence="1">
    <location>
        <begin position="147"/>
        <end position="156"/>
    </location>
</feature>